<comment type="caution">
    <text evidence="2">The sequence shown here is derived from an EMBL/GenBank/DDBJ whole genome shotgun (WGS) entry which is preliminary data.</text>
</comment>
<keyword evidence="3" id="KW-1185">Reference proteome</keyword>
<dbReference type="Gene3D" id="3.30.40.10">
    <property type="entry name" value="Zinc/RING finger domain, C3HC4 (zinc finger)"/>
    <property type="match status" value="1"/>
</dbReference>
<dbReference type="InterPro" id="IPR011011">
    <property type="entry name" value="Znf_FYVE_PHD"/>
</dbReference>
<feature type="compositionally biased region" description="Polar residues" evidence="1">
    <location>
        <begin position="197"/>
        <end position="210"/>
    </location>
</feature>
<dbReference type="Proteomes" id="UP000224634">
    <property type="component" value="Unassembled WGS sequence"/>
</dbReference>
<evidence type="ECO:0000256" key="1">
    <source>
        <dbReference type="SAM" id="MobiDB-lite"/>
    </source>
</evidence>
<organism evidence="2 3">
    <name type="scientific">Polytolypa hystricis (strain UAMH7299)</name>
    <dbReference type="NCBI Taxonomy" id="1447883"/>
    <lineage>
        <taxon>Eukaryota</taxon>
        <taxon>Fungi</taxon>
        <taxon>Dikarya</taxon>
        <taxon>Ascomycota</taxon>
        <taxon>Pezizomycotina</taxon>
        <taxon>Eurotiomycetes</taxon>
        <taxon>Eurotiomycetidae</taxon>
        <taxon>Onygenales</taxon>
        <taxon>Onygenales incertae sedis</taxon>
        <taxon>Polytolypa</taxon>
    </lineage>
</organism>
<dbReference type="InterPro" id="IPR013083">
    <property type="entry name" value="Znf_RING/FYVE/PHD"/>
</dbReference>
<feature type="region of interest" description="Disordered" evidence="1">
    <location>
        <begin position="197"/>
        <end position="238"/>
    </location>
</feature>
<dbReference type="SUPFAM" id="SSF57903">
    <property type="entry name" value="FYVE/PHD zinc finger"/>
    <property type="match status" value="1"/>
</dbReference>
<dbReference type="EMBL" id="PDNA01000026">
    <property type="protein sequence ID" value="PGH23243.1"/>
    <property type="molecule type" value="Genomic_DNA"/>
</dbReference>
<sequence>MSISVMLLGKGVVGFDPEDFVLFGGVYEDLDSFETPNPGADSEELKEESNPRAQNDLLIEDEGDVENPSVIRGWHIEDFIPKILRTLARKSAYCPCEEPDNSYGGLINCDSGRHGHFDGWFHPSCVGLADFWTLSPKEQDNFEFICDECRDFEEDLWRVANGAGVKGEEEDGRTTPFREKDATRGVRALSALFCTNKATQLSTERPTSPKGQAKKRGMEEDQENAGPCEKRIKLEEEE</sequence>
<name>A0A2B7YQI2_POLH7</name>
<protein>
    <recommendedName>
        <fullName evidence="4">Zinc finger PHD-type domain-containing protein</fullName>
    </recommendedName>
</protein>
<feature type="compositionally biased region" description="Basic and acidic residues" evidence="1">
    <location>
        <begin position="228"/>
        <end position="238"/>
    </location>
</feature>
<evidence type="ECO:0000313" key="2">
    <source>
        <dbReference type="EMBL" id="PGH23243.1"/>
    </source>
</evidence>
<proteinExistence type="predicted"/>
<reference evidence="2 3" key="1">
    <citation type="submission" date="2017-10" db="EMBL/GenBank/DDBJ databases">
        <title>Comparative genomics in systemic dimorphic fungi from Ajellomycetaceae.</title>
        <authorList>
            <person name="Munoz J.F."/>
            <person name="Mcewen J.G."/>
            <person name="Clay O.K."/>
            <person name="Cuomo C.A."/>
        </authorList>
    </citation>
    <scope>NUCLEOTIDE SEQUENCE [LARGE SCALE GENOMIC DNA]</scope>
    <source>
        <strain evidence="2 3">UAMH7299</strain>
    </source>
</reference>
<evidence type="ECO:0008006" key="4">
    <source>
        <dbReference type="Google" id="ProtNLM"/>
    </source>
</evidence>
<dbReference type="AlphaFoldDB" id="A0A2B7YQI2"/>
<evidence type="ECO:0000313" key="3">
    <source>
        <dbReference type="Proteomes" id="UP000224634"/>
    </source>
</evidence>
<gene>
    <name evidence="2" type="ORF">AJ80_02659</name>
</gene>
<accession>A0A2B7YQI2</accession>